<dbReference type="AlphaFoldDB" id="A0A512E3K4"/>
<organism evidence="3 4">
    <name type="scientific">Skermanella aerolata</name>
    <dbReference type="NCBI Taxonomy" id="393310"/>
    <lineage>
        <taxon>Bacteria</taxon>
        <taxon>Pseudomonadati</taxon>
        <taxon>Pseudomonadota</taxon>
        <taxon>Alphaproteobacteria</taxon>
        <taxon>Rhodospirillales</taxon>
        <taxon>Azospirillaceae</taxon>
        <taxon>Skermanella</taxon>
    </lineage>
</organism>
<sequence length="106" mass="11780">MDENENVNGEEAPKPPTNGENEPKYPLGKRVRIKTTTFTREKNGENTKWSVCRKVKEWDDIVVTAPHQSSTGIRFWALITGVATSLVASAIWKLGEWGFFGNGNSG</sequence>
<keyword evidence="4" id="KW-1185">Reference proteome</keyword>
<keyword evidence="2" id="KW-0812">Transmembrane</keyword>
<dbReference type="RefSeq" id="WP_147041258.1">
    <property type="nucleotide sequence ID" value="NZ_BJYZ01000074.1"/>
</dbReference>
<proteinExistence type="predicted"/>
<reference evidence="3 4" key="1">
    <citation type="submission" date="2019-07" db="EMBL/GenBank/DDBJ databases">
        <title>Whole genome shotgun sequence of Skermanella aerolata NBRC 106429.</title>
        <authorList>
            <person name="Hosoyama A."/>
            <person name="Uohara A."/>
            <person name="Ohji S."/>
            <person name="Ichikawa N."/>
        </authorList>
    </citation>
    <scope>NUCLEOTIDE SEQUENCE [LARGE SCALE GENOMIC DNA]</scope>
    <source>
        <strain evidence="3 4">NBRC 106429</strain>
    </source>
</reference>
<protein>
    <submittedName>
        <fullName evidence="3">Uncharacterized protein</fullName>
    </submittedName>
</protein>
<evidence type="ECO:0000313" key="3">
    <source>
        <dbReference type="EMBL" id="GEO43321.1"/>
    </source>
</evidence>
<keyword evidence="2" id="KW-0472">Membrane</keyword>
<evidence type="ECO:0000313" key="4">
    <source>
        <dbReference type="Proteomes" id="UP000321523"/>
    </source>
</evidence>
<evidence type="ECO:0000256" key="2">
    <source>
        <dbReference type="SAM" id="Phobius"/>
    </source>
</evidence>
<gene>
    <name evidence="3" type="ORF">SAE02_74690</name>
</gene>
<feature type="transmembrane region" description="Helical" evidence="2">
    <location>
        <begin position="75"/>
        <end position="92"/>
    </location>
</feature>
<accession>A0A512E3K4</accession>
<feature type="region of interest" description="Disordered" evidence="1">
    <location>
        <begin position="1"/>
        <end position="26"/>
    </location>
</feature>
<dbReference type="Proteomes" id="UP000321523">
    <property type="component" value="Unassembled WGS sequence"/>
</dbReference>
<evidence type="ECO:0000256" key="1">
    <source>
        <dbReference type="SAM" id="MobiDB-lite"/>
    </source>
</evidence>
<keyword evidence="2" id="KW-1133">Transmembrane helix</keyword>
<comment type="caution">
    <text evidence="3">The sequence shown here is derived from an EMBL/GenBank/DDBJ whole genome shotgun (WGS) entry which is preliminary data.</text>
</comment>
<name>A0A512E3K4_9PROT</name>
<dbReference type="EMBL" id="BJYZ01000074">
    <property type="protein sequence ID" value="GEO43321.1"/>
    <property type="molecule type" value="Genomic_DNA"/>
</dbReference>